<accession>A0A1L7XNJ4</accession>
<dbReference type="PANTHER" id="PTHR45458">
    <property type="entry name" value="SHORT-CHAIN DEHYDROGENASE/REDUCTASE SDR"/>
    <property type="match status" value="1"/>
</dbReference>
<dbReference type="InterPro" id="IPR036291">
    <property type="entry name" value="NAD(P)-bd_dom_sf"/>
</dbReference>
<keyword evidence="2" id="KW-1185">Reference proteome</keyword>
<proteinExistence type="predicted"/>
<organism evidence="1 2">
    <name type="scientific">Phialocephala subalpina</name>
    <dbReference type="NCBI Taxonomy" id="576137"/>
    <lineage>
        <taxon>Eukaryota</taxon>
        <taxon>Fungi</taxon>
        <taxon>Dikarya</taxon>
        <taxon>Ascomycota</taxon>
        <taxon>Pezizomycotina</taxon>
        <taxon>Leotiomycetes</taxon>
        <taxon>Helotiales</taxon>
        <taxon>Mollisiaceae</taxon>
        <taxon>Phialocephala</taxon>
        <taxon>Phialocephala fortinii species complex</taxon>
    </lineage>
</organism>
<dbReference type="InterPro" id="IPR052184">
    <property type="entry name" value="SDR_enzymes"/>
</dbReference>
<gene>
    <name evidence="1" type="ORF">PAC_16418</name>
</gene>
<dbReference type="PRINTS" id="PR00081">
    <property type="entry name" value="GDHRDH"/>
</dbReference>
<dbReference type="OrthoDB" id="5296at2759"/>
<sequence length="277" mass="30578">MPTAVVTGANSGIGWRFAEKLIEEVRFPYFLPVIAQATKNHQSFERFDARYLTAMDFSRFREVYANALQQGYTVYACDISTSNKLQTLKTPHKHTLDVTSPISIQKFSQEFGSQPLNLLLNIAGVMSPKEEDSLEKTSLEVLEKTFAVNTFGPLLLTQSLLPNLLQAKSPRIGNMSSRMGSIADNSSGGAYAYRASKGALNSISKSMAVDLKEKGVVVVILHPGIVKTGIDKTGAIWKAEGAVEPELAVSKLWEVLMSKGLEDSGRFWHRDGFELEW</sequence>
<dbReference type="SUPFAM" id="SSF51735">
    <property type="entry name" value="NAD(P)-binding Rossmann-fold domains"/>
    <property type="match status" value="1"/>
</dbReference>
<evidence type="ECO:0000313" key="2">
    <source>
        <dbReference type="Proteomes" id="UP000184330"/>
    </source>
</evidence>
<dbReference type="Pfam" id="PF00106">
    <property type="entry name" value="adh_short"/>
    <property type="match status" value="1"/>
</dbReference>
<dbReference type="InterPro" id="IPR002347">
    <property type="entry name" value="SDR_fam"/>
</dbReference>
<name>A0A1L7XNJ4_9HELO</name>
<dbReference type="CDD" id="cd05325">
    <property type="entry name" value="carb_red_sniffer_like_SDR_c"/>
    <property type="match status" value="1"/>
</dbReference>
<dbReference type="GO" id="GO:0016616">
    <property type="term" value="F:oxidoreductase activity, acting on the CH-OH group of donors, NAD or NADP as acceptor"/>
    <property type="evidence" value="ECO:0007669"/>
    <property type="project" value="TreeGrafter"/>
</dbReference>
<evidence type="ECO:0008006" key="3">
    <source>
        <dbReference type="Google" id="ProtNLM"/>
    </source>
</evidence>
<dbReference type="PANTHER" id="PTHR45458:SF1">
    <property type="entry name" value="SHORT CHAIN DEHYDROGENASE"/>
    <property type="match status" value="1"/>
</dbReference>
<dbReference type="Gene3D" id="3.40.50.720">
    <property type="entry name" value="NAD(P)-binding Rossmann-like Domain"/>
    <property type="match status" value="1"/>
</dbReference>
<dbReference type="Proteomes" id="UP000184330">
    <property type="component" value="Unassembled WGS sequence"/>
</dbReference>
<reference evidence="1 2" key="1">
    <citation type="submission" date="2016-03" db="EMBL/GenBank/DDBJ databases">
        <authorList>
            <person name="Ploux O."/>
        </authorList>
    </citation>
    <scope>NUCLEOTIDE SEQUENCE [LARGE SCALE GENOMIC DNA]</scope>
    <source>
        <strain evidence="1 2">UAMH 11012</strain>
    </source>
</reference>
<dbReference type="EMBL" id="FJOG01000037">
    <property type="protein sequence ID" value="CZR66517.1"/>
    <property type="molecule type" value="Genomic_DNA"/>
</dbReference>
<evidence type="ECO:0000313" key="1">
    <source>
        <dbReference type="EMBL" id="CZR66517.1"/>
    </source>
</evidence>
<dbReference type="AlphaFoldDB" id="A0A1L7XNJ4"/>
<protein>
    <recommendedName>
        <fullName evidence="3">NAD(P)-binding protein</fullName>
    </recommendedName>
</protein>